<evidence type="ECO:0000256" key="3">
    <source>
        <dbReference type="ARBA" id="ARBA00007874"/>
    </source>
</evidence>
<dbReference type="InterPro" id="IPR036010">
    <property type="entry name" value="2Fe-2S_ferredoxin-like_sf"/>
</dbReference>
<dbReference type="CDD" id="cd00207">
    <property type="entry name" value="fer2"/>
    <property type="match status" value="1"/>
</dbReference>
<dbReference type="GO" id="GO:0009507">
    <property type="term" value="C:chloroplast"/>
    <property type="evidence" value="ECO:0007669"/>
    <property type="project" value="UniProtKB-SubCell"/>
</dbReference>
<keyword evidence="6 12" id="KW-0934">Plastid</keyword>
<dbReference type="NCBIfam" id="TIGR02008">
    <property type="entry name" value="fdx_plant"/>
    <property type="match status" value="1"/>
</dbReference>
<dbReference type="SUPFAM" id="SSF54292">
    <property type="entry name" value="2Fe-2S ferredoxin-like"/>
    <property type="match status" value="1"/>
</dbReference>
<comment type="subcellular location">
    <subcellularLocation>
        <location evidence="2 12">Plastid</location>
        <location evidence="2 12">Chloroplast</location>
    </subcellularLocation>
</comment>
<protein>
    <recommendedName>
        <fullName evidence="12">Ferredoxin</fullName>
    </recommendedName>
</protein>
<dbReference type="PANTHER" id="PTHR43112:SF36">
    <property type="entry name" value="FERREDOXIN-3, CHLOROPLASTIC-LIKE"/>
    <property type="match status" value="1"/>
</dbReference>
<proteinExistence type="inferred from homology"/>
<dbReference type="GO" id="GO:0009055">
    <property type="term" value="F:electron transfer activity"/>
    <property type="evidence" value="ECO:0007669"/>
    <property type="project" value="InterPro"/>
</dbReference>
<dbReference type="PANTHER" id="PTHR43112">
    <property type="entry name" value="FERREDOXIN"/>
    <property type="match status" value="1"/>
</dbReference>
<name>A0A6N2ALK5_SOLCI</name>
<evidence type="ECO:0000256" key="5">
    <source>
        <dbReference type="ARBA" id="ARBA00022528"/>
    </source>
</evidence>
<evidence type="ECO:0000256" key="10">
    <source>
        <dbReference type="ARBA" id="ARBA00023004"/>
    </source>
</evidence>
<keyword evidence="10 12" id="KW-0408">Iron</keyword>
<keyword evidence="4 12" id="KW-0813">Transport</keyword>
<dbReference type="Pfam" id="PF00111">
    <property type="entry name" value="Fer2"/>
    <property type="match status" value="1"/>
</dbReference>
<evidence type="ECO:0000256" key="11">
    <source>
        <dbReference type="ARBA" id="ARBA00023014"/>
    </source>
</evidence>
<dbReference type="GO" id="GO:0022900">
    <property type="term" value="P:electron transport chain"/>
    <property type="evidence" value="ECO:0007669"/>
    <property type="project" value="InterPro"/>
</dbReference>
<evidence type="ECO:0000256" key="4">
    <source>
        <dbReference type="ARBA" id="ARBA00022448"/>
    </source>
</evidence>
<dbReference type="GO" id="GO:0051537">
    <property type="term" value="F:2 iron, 2 sulfur cluster binding"/>
    <property type="evidence" value="ECO:0007669"/>
    <property type="project" value="UniProtKB-KW"/>
</dbReference>
<keyword evidence="8 12" id="KW-0479">Metal-binding</keyword>
<dbReference type="InterPro" id="IPR001041">
    <property type="entry name" value="2Fe-2S_ferredoxin-type"/>
</dbReference>
<keyword evidence="5 12" id="KW-0150">Chloroplast</keyword>
<dbReference type="PROSITE" id="PS51085">
    <property type="entry name" value="2FE2S_FER_2"/>
    <property type="match status" value="1"/>
</dbReference>
<evidence type="ECO:0000256" key="8">
    <source>
        <dbReference type="ARBA" id="ARBA00022723"/>
    </source>
</evidence>
<dbReference type="GO" id="GO:0006124">
    <property type="term" value="P:ferredoxin metabolic process"/>
    <property type="evidence" value="ECO:0007669"/>
    <property type="project" value="UniProtKB-ARBA"/>
</dbReference>
<dbReference type="AlphaFoldDB" id="A0A6N2ALK5"/>
<evidence type="ECO:0000313" key="14">
    <source>
        <dbReference type="EMBL" id="TMW80803.1"/>
    </source>
</evidence>
<accession>A0A6N2ALK5</accession>
<evidence type="ECO:0000256" key="9">
    <source>
        <dbReference type="ARBA" id="ARBA00022982"/>
    </source>
</evidence>
<organism evidence="14">
    <name type="scientific">Solanum chilense</name>
    <name type="common">Tomato</name>
    <name type="synonym">Lycopersicon chilense</name>
    <dbReference type="NCBI Taxonomy" id="4083"/>
    <lineage>
        <taxon>Eukaryota</taxon>
        <taxon>Viridiplantae</taxon>
        <taxon>Streptophyta</taxon>
        <taxon>Embryophyta</taxon>
        <taxon>Tracheophyta</taxon>
        <taxon>Spermatophyta</taxon>
        <taxon>Magnoliopsida</taxon>
        <taxon>eudicotyledons</taxon>
        <taxon>Gunneridae</taxon>
        <taxon>Pentapetalae</taxon>
        <taxon>asterids</taxon>
        <taxon>lamiids</taxon>
        <taxon>Solanales</taxon>
        <taxon>Solanaceae</taxon>
        <taxon>Solanoideae</taxon>
        <taxon>Solaneae</taxon>
        <taxon>Solanum</taxon>
        <taxon>Solanum subgen. Lycopersicon</taxon>
    </lineage>
</organism>
<dbReference type="EMBL" id="RXGB01039159">
    <property type="protein sequence ID" value="TMW80803.1"/>
    <property type="molecule type" value="Genomic_DNA"/>
</dbReference>
<gene>
    <name evidence="14" type="ORF">EJD97_014960</name>
</gene>
<evidence type="ECO:0000259" key="13">
    <source>
        <dbReference type="PROSITE" id="PS51085"/>
    </source>
</evidence>
<dbReference type="GO" id="GO:0046872">
    <property type="term" value="F:metal ion binding"/>
    <property type="evidence" value="ECO:0007669"/>
    <property type="project" value="UniProtKB-KW"/>
</dbReference>
<evidence type="ECO:0000256" key="2">
    <source>
        <dbReference type="ARBA" id="ARBA00004229"/>
    </source>
</evidence>
<dbReference type="InterPro" id="IPR012675">
    <property type="entry name" value="Beta-grasp_dom_sf"/>
</dbReference>
<comment type="cofactor">
    <cofactor evidence="12">
        <name>[2Fe-2S] cluster</name>
        <dbReference type="ChEBI" id="CHEBI:190135"/>
    </cofactor>
    <text evidence="12">Binds 1 [2Fe-2S] cluster.</text>
</comment>
<feature type="non-terminal residue" evidence="14">
    <location>
        <position position="1"/>
    </location>
</feature>
<comment type="similarity">
    <text evidence="3 12">Belongs to the 2Fe2S plant-type ferredoxin family.</text>
</comment>
<reference evidence="14" key="1">
    <citation type="submission" date="2019-05" db="EMBL/GenBank/DDBJ databases">
        <title>The de novo reference genome and transcriptome assemblies of the wild tomato species Solanum chilense.</title>
        <authorList>
            <person name="Stam R."/>
            <person name="Nosenko T."/>
            <person name="Hoerger A.C."/>
            <person name="Stephan W."/>
            <person name="Seidel M.A."/>
            <person name="Kuhn J.M.M."/>
            <person name="Haberer G."/>
            <person name="Tellier A."/>
        </authorList>
    </citation>
    <scope>NUCLEOTIDE SEQUENCE</scope>
    <source>
        <tissue evidence="14">Mature leaves</tissue>
    </source>
</reference>
<sequence length="154" mass="16810">NMSKISIPSSNYLLKDAPSTKSFAFTKKHPCTVGSLKSNSKAFGLNCISKFKVSTMALHKVKLIDPNGIENEIEVPDDRYILDTAEDVGMELPYSCRAGTCGTCAGQLGSGSVDQSEGSFLDENLIEKGYVLTCISYPREDCVVYTHKQDEVLN</sequence>
<comment type="function">
    <text evidence="1 12">Ferredoxins are iron-sulfur proteins that transfer electrons in a wide variety of metabolic reactions.</text>
</comment>
<dbReference type="PROSITE" id="PS00197">
    <property type="entry name" value="2FE2S_FER_1"/>
    <property type="match status" value="1"/>
</dbReference>
<keyword evidence="7 12" id="KW-0001">2Fe-2S</keyword>
<feature type="domain" description="2Fe-2S ferredoxin-type" evidence="13">
    <location>
        <begin position="59"/>
        <end position="150"/>
    </location>
</feature>
<keyword evidence="11 12" id="KW-0411">Iron-sulfur</keyword>
<evidence type="ECO:0000256" key="12">
    <source>
        <dbReference type="RuleBase" id="RU364001"/>
    </source>
</evidence>
<evidence type="ECO:0000256" key="1">
    <source>
        <dbReference type="ARBA" id="ARBA00003532"/>
    </source>
</evidence>
<comment type="caution">
    <text evidence="14">The sequence shown here is derived from an EMBL/GenBank/DDBJ whole genome shotgun (WGS) entry which is preliminary data.</text>
</comment>
<evidence type="ECO:0000256" key="7">
    <source>
        <dbReference type="ARBA" id="ARBA00022714"/>
    </source>
</evidence>
<dbReference type="InterPro" id="IPR010241">
    <property type="entry name" value="Fd_pln"/>
</dbReference>
<evidence type="ECO:0000256" key="6">
    <source>
        <dbReference type="ARBA" id="ARBA00022640"/>
    </source>
</evidence>
<dbReference type="InterPro" id="IPR006058">
    <property type="entry name" value="2Fe2S_fd_BS"/>
</dbReference>
<dbReference type="Gene3D" id="3.10.20.30">
    <property type="match status" value="1"/>
</dbReference>
<keyword evidence="9 12" id="KW-0249">Electron transport</keyword>